<evidence type="ECO:0000313" key="1">
    <source>
        <dbReference type="EMBL" id="POE26072.1"/>
    </source>
</evidence>
<name>A0ABD6VNH4_9GAMM</name>
<evidence type="ECO:0000313" key="2">
    <source>
        <dbReference type="Proteomes" id="UP000237274"/>
    </source>
</evidence>
<sequence length="162" mass="18786">MFNLQCNYLEENFWEFTSKVVNDVEQLYGKVTIFEHGSTKENSQTSCGTAHAHLHVVPLSFSLINSAKLFSEEFEWSECKIEDIKERAHGQEYLFVADNYKAKNSIGIICILKNEVSQFFRKVIAKELGIAEKYNYKEFNMSTLSNKSFKELIEIQNQSTVF</sequence>
<dbReference type="EMBL" id="MTAO01000008">
    <property type="protein sequence ID" value="POE26072.1"/>
    <property type="molecule type" value="Genomic_DNA"/>
</dbReference>
<dbReference type="AlphaFoldDB" id="A0ABD6VNH4"/>
<proteinExistence type="predicted"/>
<accession>A0ABD6VNH4</accession>
<dbReference type="Proteomes" id="UP000237274">
    <property type="component" value="Unassembled WGS sequence"/>
</dbReference>
<reference evidence="1 2" key="1">
    <citation type="submission" date="2017-01" db="EMBL/GenBank/DDBJ databases">
        <title>Comparative Genomics of 38 Pectobacterium strains comprising three species revealed the characteristics of Pectobacterium carotovorum.</title>
        <authorList>
            <person name="Xie H."/>
            <person name="Ma Y."/>
            <person name="Li X."/>
        </authorList>
    </citation>
    <scope>NUCLEOTIDE SEQUENCE [LARGE SCALE GENOMIC DNA]</scope>
    <source>
        <strain evidence="1 2">Q142</strain>
    </source>
</reference>
<gene>
    <name evidence="1" type="ORF">BV926_13645</name>
</gene>
<comment type="caution">
    <text evidence="1">The sequence shown here is derived from an EMBL/GenBank/DDBJ whole genome shotgun (WGS) entry which is preliminary data.</text>
</comment>
<organism evidence="1 2">
    <name type="scientific">Pectobacterium odoriferum</name>
    <dbReference type="NCBI Taxonomy" id="78398"/>
    <lineage>
        <taxon>Bacteria</taxon>
        <taxon>Pseudomonadati</taxon>
        <taxon>Pseudomonadota</taxon>
        <taxon>Gammaproteobacteria</taxon>
        <taxon>Enterobacterales</taxon>
        <taxon>Pectobacteriaceae</taxon>
        <taxon>Pectobacterium</taxon>
    </lineage>
</organism>
<protein>
    <recommendedName>
        <fullName evidence="3">HIT domain-containing protein</fullName>
    </recommendedName>
</protein>
<evidence type="ECO:0008006" key="3">
    <source>
        <dbReference type="Google" id="ProtNLM"/>
    </source>
</evidence>